<feature type="region of interest" description="Disordered" evidence="1">
    <location>
        <begin position="1"/>
        <end position="60"/>
    </location>
</feature>
<accession>A0A4Z2FVJ1</accession>
<gene>
    <name evidence="2" type="ORF">EYF80_045454</name>
</gene>
<evidence type="ECO:0000313" key="3">
    <source>
        <dbReference type="Proteomes" id="UP000314294"/>
    </source>
</evidence>
<dbReference type="EMBL" id="SRLO01000910">
    <property type="protein sequence ID" value="TNN44332.1"/>
    <property type="molecule type" value="Genomic_DNA"/>
</dbReference>
<organism evidence="2 3">
    <name type="scientific">Liparis tanakae</name>
    <name type="common">Tanaka's snailfish</name>
    <dbReference type="NCBI Taxonomy" id="230148"/>
    <lineage>
        <taxon>Eukaryota</taxon>
        <taxon>Metazoa</taxon>
        <taxon>Chordata</taxon>
        <taxon>Craniata</taxon>
        <taxon>Vertebrata</taxon>
        <taxon>Euteleostomi</taxon>
        <taxon>Actinopterygii</taxon>
        <taxon>Neopterygii</taxon>
        <taxon>Teleostei</taxon>
        <taxon>Neoteleostei</taxon>
        <taxon>Acanthomorphata</taxon>
        <taxon>Eupercaria</taxon>
        <taxon>Perciformes</taxon>
        <taxon>Cottioidei</taxon>
        <taxon>Cottales</taxon>
        <taxon>Liparidae</taxon>
        <taxon>Liparis</taxon>
    </lineage>
</organism>
<comment type="caution">
    <text evidence="2">The sequence shown here is derived from an EMBL/GenBank/DDBJ whole genome shotgun (WGS) entry which is preliminary data.</text>
</comment>
<evidence type="ECO:0000313" key="2">
    <source>
        <dbReference type="EMBL" id="TNN44332.1"/>
    </source>
</evidence>
<reference evidence="2 3" key="1">
    <citation type="submission" date="2019-03" db="EMBL/GenBank/DDBJ databases">
        <title>First draft genome of Liparis tanakae, snailfish: a comprehensive survey of snailfish specific genes.</title>
        <authorList>
            <person name="Kim W."/>
            <person name="Song I."/>
            <person name="Jeong J.-H."/>
            <person name="Kim D."/>
            <person name="Kim S."/>
            <person name="Ryu S."/>
            <person name="Song J.Y."/>
            <person name="Lee S.K."/>
        </authorList>
    </citation>
    <scope>NUCLEOTIDE SEQUENCE [LARGE SCALE GENOMIC DNA]</scope>
    <source>
        <tissue evidence="2">Muscle</tissue>
    </source>
</reference>
<proteinExistence type="predicted"/>
<name>A0A4Z2FVJ1_9TELE</name>
<evidence type="ECO:0000256" key="1">
    <source>
        <dbReference type="SAM" id="MobiDB-lite"/>
    </source>
</evidence>
<dbReference type="AlphaFoldDB" id="A0A4Z2FVJ1"/>
<sequence length="60" mass="6341">MKGGNRDSAASDAGVGVAERENVKMKKISAKARAGNTAFPAQDNSWEDKKDKTDTGSIND</sequence>
<keyword evidence="3" id="KW-1185">Reference proteome</keyword>
<dbReference type="Proteomes" id="UP000314294">
    <property type="component" value="Unassembled WGS sequence"/>
</dbReference>
<protein>
    <submittedName>
        <fullName evidence="2">Uncharacterized protein</fullName>
    </submittedName>
</protein>